<proteinExistence type="predicted"/>
<comment type="caution">
    <text evidence="1">The sequence shown here is derived from an EMBL/GenBank/DDBJ whole genome shotgun (WGS) entry which is preliminary data.</text>
</comment>
<evidence type="ECO:0000313" key="2">
    <source>
        <dbReference type="Proteomes" id="UP001576776"/>
    </source>
</evidence>
<dbReference type="RefSeq" id="WP_413255673.1">
    <property type="nucleotide sequence ID" value="NZ_JBHFNS010000017.1"/>
</dbReference>
<name>A0ABV4Y5R0_9CYAN</name>
<evidence type="ECO:0000313" key="1">
    <source>
        <dbReference type="EMBL" id="MFB2934144.1"/>
    </source>
</evidence>
<reference evidence="1 2" key="1">
    <citation type="submission" date="2024-09" db="EMBL/GenBank/DDBJ databases">
        <title>Floridaenema gen nov. (Aerosakkonemataceae, Aerosakkonematales ord. nov., Cyanobacteria) from benthic tropical and subtropical fresh waters, with the description of four new species.</title>
        <authorList>
            <person name="Moretto J.A."/>
            <person name="Berthold D.E."/>
            <person name="Lefler F.W."/>
            <person name="Huang I.-S."/>
            <person name="Laughinghouse H. IV."/>
        </authorList>
    </citation>
    <scope>NUCLEOTIDE SEQUENCE [LARGE SCALE GENOMIC DNA]</scope>
    <source>
        <strain evidence="1 2">BLCC-F154</strain>
    </source>
</reference>
<dbReference type="EMBL" id="JBHFNS010000017">
    <property type="protein sequence ID" value="MFB2934144.1"/>
    <property type="molecule type" value="Genomic_DNA"/>
</dbReference>
<accession>A0ABV4Y5R0</accession>
<gene>
    <name evidence="1" type="ORF">ACE1B6_02605</name>
</gene>
<protein>
    <submittedName>
        <fullName evidence="1">DUF2283 domain-containing protein</fullName>
    </submittedName>
</protein>
<keyword evidence="2" id="KW-1185">Reference proteome</keyword>
<dbReference type="InterPro" id="IPR019270">
    <property type="entry name" value="DUF2283"/>
</dbReference>
<organism evidence="1 2">
    <name type="scientific">Floridaenema fluviatile BLCC-F154</name>
    <dbReference type="NCBI Taxonomy" id="3153640"/>
    <lineage>
        <taxon>Bacteria</taxon>
        <taxon>Bacillati</taxon>
        <taxon>Cyanobacteriota</taxon>
        <taxon>Cyanophyceae</taxon>
        <taxon>Oscillatoriophycideae</taxon>
        <taxon>Aerosakkonematales</taxon>
        <taxon>Aerosakkonemataceae</taxon>
        <taxon>Floridanema</taxon>
        <taxon>Floridanema fluviatile</taxon>
    </lineage>
</organism>
<dbReference type="Proteomes" id="UP001576776">
    <property type="component" value="Unassembled WGS sequence"/>
</dbReference>
<sequence>MEPVKIYYDKLGKTLTVWFDDPKKEFIAEEADEELLLMKDRNGKVIGFERLNYNLGNVDILPVEFISV</sequence>
<dbReference type="Pfam" id="PF10049">
    <property type="entry name" value="DUF2283"/>
    <property type="match status" value="1"/>
</dbReference>